<name>A0A951Q330_9NOST</name>
<reference evidence="1" key="1">
    <citation type="submission" date="2021-05" db="EMBL/GenBank/DDBJ databases">
        <authorList>
            <person name="Pietrasiak N."/>
            <person name="Ward R."/>
            <person name="Stajich J.E."/>
            <person name="Kurbessoian T."/>
        </authorList>
    </citation>
    <scope>NUCLEOTIDE SEQUENCE</scope>
    <source>
        <strain evidence="1">JT2-VF2</strain>
    </source>
</reference>
<accession>A0A951Q330</accession>
<gene>
    <name evidence="1" type="ORF">KME32_25965</name>
</gene>
<protein>
    <submittedName>
        <fullName evidence="1">Uncharacterized protein</fullName>
    </submittedName>
</protein>
<evidence type="ECO:0000313" key="2">
    <source>
        <dbReference type="Proteomes" id="UP000715781"/>
    </source>
</evidence>
<reference evidence="1" key="2">
    <citation type="journal article" date="2022" name="Microbiol. Resour. Announc.">
        <title>Metagenome Sequencing to Explore Phylogenomics of Terrestrial Cyanobacteria.</title>
        <authorList>
            <person name="Ward R.D."/>
            <person name="Stajich J.E."/>
            <person name="Johansen J.R."/>
            <person name="Huntemann M."/>
            <person name="Clum A."/>
            <person name="Foster B."/>
            <person name="Foster B."/>
            <person name="Roux S."/>
            <person name="Palaniappan K."/>
            <person name="Varghese N."/>
            <person name="Mukherjee S."/>
            <person name="Reddy T.B.K."/>
            <person name="Daum C."/>
            <person name="Copeland A."/>
            <person name="Chen I.A."/>
            <person name="Ivanova N.N."/>
            <person name="Kyrpides N.C."/>
            <person name="Shapiro N."/>
            <person name="Eloe-Fadrosh E.A."/>
            <person name="Pietrasiak N."/>
        </authorList>
    </citation>
    <scope>NUCLEOTIDE SEQUENCE</scope>
    <source>
        <strain evidence="1">JT2-VF2</strain>
    </source>
</reference>
<comment type="caution">
    <text evidence="1">The sequence shown here is derived from an EMBL/GenBank/DDBJ whole genome shotgun (WGS) entry which is preliminary data.</text>
</comment>
<dbReference type="Proteomes" id="UP000715781">
    <property type="component" value="Unassembled WGS sequence"/>
</dbReference>
<proteinExistence type="predicted"/>
<sequence>MKTSPKMIVYGQACGTERGEELILSCKMFDGPRSFMGKLVNQKTRSATKIYNVSCFAGIPAKPQYIFITFCCLENKKA</sequence>
<dbReference type="EMBL" id="JAHHHN010000023">
    <property type="protein sequence ID" value="MBW4564518.1"/>
    <property type="molecule type" value="Genomic_DNA"/>
</dbReference>
<evidence type="ECO:0000313" key="1">
    <source>
        <dbReference type="EMBL" id="MBW4564518.1"/>
    </source>
</evidence>
<dbReference type="AlphaFoldDB" id="A0A951Q330"/>
<organism evidence="1 2">
    <name type="scientific">Mojavia pulchra JT2-VF2</name>
    <dbReference type="NCBI Taxonomy" id="287848"/>
    <lineage>
        <taxon>Bacteria</taxon>
        <taxon>Bacillati</taxon>
        <taxon>Cyanobacteriota</taxon>
        <taxon>Cyanophyceae</taxon>
        <taxon>Nostocales</taxon>
        <taxon>Nostocaceae</taxon>
    </lineage>
</organism>